<feature type="domain" description="OmpA-like" evidence="2">
    <location>
        <begin position="471"/>
        <end position="552"/>
    </location>
</feature>
<feature type="compositionally biased region" description="Basic and acidic residues" evidence="1">
    <location>
        <begin position="454"/>
        <end position="463"/>
    </location>
</feature>
<dbReference type="EMBL" id="CP066681">
    <property type="protein sequence ID" value="QQG35437.1"/>
    <property type="molecule type" value="Genomic_DNA"/>
</dbReference>
<feature type="region of interest" description="Disordered" evidence="1">
    <location>
        <begin position="324"/>
        <end position="356"/>
    </location>
</feature>
<feature type="compositionally biased region" description="Polar residues" evidence="1">
    <location>
        <begin position="270"/>
        <end position="286"/>
    </location>
</feature>
<gene>
    <name evidence="3" type="ORF">HYS17_07775</name>
</gene>
<sequence length="571" mass="60932">MPLRKRMLPKDKQITDKAKAVVRFFGCLIRPWGVLASLMLCLQPSALSFAQQGNPEIYVDMSVLQELGGNPQGLKPVILRPPASVTQASPAPARLTTPATSPAQPLIPDSRPPLVPPYPAASPIPVKVSAPPALPADQVRPPVPSISSAALAPQPVSPPTATEKREPAIQQGRPPSPPAAIAFPINTKIRQETSDPSVPANISRPVPLRSGIAGNLKDVVPSRPAPDFDPSATPTPSGQVRDLTESPGEASDNIANLQKAPVVPGHKPGMQTSSAAKTVASSNRPSETGGIATAYPLKTPPVPPRRPDVEKVSPEIIAALIERENKKMAAERPSIDLTDPPPPPGPRGKKNMPAVAKPDVQAEPLEEQLVKLSDASDPLLGNLVEKDKESLVATIESLVAEREDGQPLPGTEDKKLVREQGSNIIAAEPMQRPYNVYRPKHDKPAEVALIEQRMEAESEDKSNSGRISLPFDEDATDLDTGSASMIEDRIVPLLNDNPSWKLQIQAYASPDKDGSGGARKESLARGLAVRTYLMGKGIEASRLEVRALGTESDHEPRDRVDLIVIDPTQKG</sequence>
<feature type="region of interest" description="Disordered" evidence="1">
    <location>
        <begin position="85"/>
        <end position="115"/>
    </location>
</feature>
<dbReference type="AlphaFoldDB" id="A0A7T5R0T8"/>
<dbReference type="InterPro" id="IPR036737">
    <property type="entry name" value="OmpA-like_sf"/>
</dbReference>
<accession>A0A7T5R0T8</accession>
<dbReference type="InterPro" id="IPR006665">
    <property type="entry name" value="OmpA-like"/>
</dbReference>
<feature type="region of interest" description="Disordered" evidence="1">
    <location>
        <begin position="549"/>
        <end position="571"/>
    </location>
</feature>
<proteinExistence type="predicted"/>
<name>A0A7T5R0T8_9BACT</name>
<dbReference type="Proteomes" id="UP000595362">
    <property type="component" value="Chromosome"/>
</dbReference>
<organism evidence="3 4">
    <name type="scientific">Micavibrio aeruginosavorus</name>
    <dbReference type="NCBI Taxonomy" id="349221"/>
    <lineage>
        <taxon>Bacteria</taxon>
        <taxon>Pseudomonadati</taxon>
        <taxon>Bdellovibrionota</taxon>
        <taxon>Bdellovibrionia</taxon>
        <taxon>Bdellovibrionales</taxon>
        <taxon>Pseudobdellovibrionaceae</taxon>
        <taxon>Micavibrio</taxon>
    </lineage>
</organism>
<protein>
    <recommendedName>
        <fullName evidence="2">OmpA-like domain-containing protein</fullName>
    </recommendedName>
</protein>
<evidence type="ECO:0000313" key="3">
    <source>
        <dbReference type="EMBL" id="QQG35437.1"/>
    </source>
</evidence>
<dbReference type="SUPFAM" id="SSF103088">
    <property type="entry name" value="OmpA-like"/>
    <property type="match status" value="1"/>
</dbReference>
<evidence type="ECO:0000256" key="1">
    <source>
        <dbReference type="SAM" id="MobiDB-lite"/>
    </source>
</evidence>
<evidence type="ECO:0000313" key="4">
    <source>
        <dbReference type="Proteomes" id="UP000595362"/>
    </source>
</evidence>
<feature type="compositionally biased region" description="Basic and acidic residues" evidence="1">
    <location>
        <begin position="549"/>
        <end position="561"/>
    </location>
</feature>
<dbReference type="Gene3D" id="3.30.1330.60">
    <property type="entry name" value="OmpA-like domain"/>
    <property type="match status" value="1"/>
</dbReference>
<dbReference type="Pfam" id="PF00691">
    <property type="entry name" value="OmpA"/>
    <property type="match status" value="1"/>
</dbReference>
<reference evidence="3 4" key="1">
    <citation type="submission" date="2020-07" db="EMBL/GenBank/DDBJ databases">
        <title>Huge and variable diversity of episymbiotic CPR bacteria and DPANN archaea in groundwater ecosystems.</title>
        <authorList>
            <person name="He C.Y."/>
            <person name="Keren R."/>
            <person name="Whittaker M."/>
            <person name="Farag I.F."/>
            <person name="Doudna J."/>
            <person name="Cate J.H.D."/>
            <person name="Banfield J.F."/>
        </authorList>
    </citation>
    <scope>NUCLEOTIDE SEQUENCE [LARGE SCALE GENOMIC DNA]</scope>
    <source>
        <strain evidence="3">NC_groundwater_70_Ag_B-0.1um_54_66</strain>
    </source>
</reference>
<feature type="region of interest" description="Disordered" evidence="1">
    <location>
        <begin position="132"/>
        <end position="180"/>
    </location>
</feature>
<feature type="region of interest" description="Disordered" evidence="1">
    <location>
        <begin position="454"/>
        <end position="479"/>
    </location>
</feature>
<feature type="region of interest" description="Disordered" evidence="1">
    <location>
        <begin position="192"/>
        <end position="311"/>
    </location>
</feature>
<evidence type="ECO:0000259" key="2">
    <source>
        <dbReference type="Pfam" id="PF00691"/>
    </source>
</evidence>
<feature type="compositionally biased region" description="Basic and acidic residues" evidence="1">
    <location>
        <begin position="324"/>
        <end position="334"/>
    </location>
</feature>